<name>N0BDE8_9EURY</name>
<feature type="coiled-coil region" evidence="1">
    <location>
        <begin position="46"/>
        <end position="105"/>
    </location>
</feature>
<keyword evidence="4" id="KW-1185">Reference proteome</keyword>
<evidence type="ECO:0000256" key="1">
    <source>
        <dbReference type="SAM" id="Coils"/>
    </source>
</evidence>
<gene>
    <name evidence="3" type="ORF">Asulf_00249</name>
</gene>
<protein>
    <submittedName>
        <fullName evidence="3">Uncharacterized protein</fullName>
    </submittedName>
</protein>
<keyword evidence="1" id="KW-0175">Coiled coil</keyword>
<accession>N0BDE8</accession>
<dbReference type="STRING" id="387631.Asulf_00249"/>
<reference evidence="3 4" key="1">
    <citation type="journal article" date="2013" name="Genome Announc.">
        <title>Complete Genome Sequence of the Thermophilic and Facultatively Chemolithoautotrophic Sulfate Reducer Archaeoglobus sulfaticallidus Strain PM70-1T.</title>
        <authorList>
            <person name="Stokke R."/>
            <person name="Hocking W.P."/>
            <person name="Steinsbu B.O."/>
            <person name="Steen I.H."/>
        </authorList>
    </citation>
    <scope>NUCLEOTIDE SEQUENCE [LARGE SCALE GENOMIC DNA]</scope>
    <source>
        <strain evidence="3">PM70-1</strain>
    </source>
</reference>
<sequence>MQKSKQKLELEDEEMPEEEIPSEKPLVEDANLMLKIEDALTLSRVIGYLEAKKEEIKEKSDQLKKEILDYEREKLELEREIERLKEEIKNLRKEKEAKIVKVKKKQRFLKRLLGLGRKNEIEIPEEELRLVLAEVDRLLGFLPEEVVAEFSQTEEGKKYLELLEKLGV</sequence>
<evidence type="ECO:0000313" key="4">
    <source>
        <dbReference type="Proteomes" id="UP000013307"/>
    </source>
</evidence>
<feature type="compositionally biased region" description="Acidic residues" evidence="2">
    <location>
        <begin position="10"/>
        <end position="20"/>
    </location>
</feature>
<dbReference type="KEGG" id="ast:Asulf_00249"/>
<evidence type="ECO:0000313" key="3">
    <source>
        <dbReference type="EMBL" id="AGK60282.1"/>
    </source>
</evidence>
<dbReference type="HOGENOM" id="CLU_1582830_0_0_2"/>
<dbReference type="AlphaFoldDB" id="N0BDE8"/>
<proteinExistence type="predicted"/>
<organism evidence="3 4">
    <name type="scientific">Archaeoglobus sulfaticallidus PM70-1</name>
    <dbReference type="NCBI Taxonomy" id="387631"/>
    <lineage>
        <taxon>Archaea</taxon>
        <taxon>Methanobacteriati</taxon>
        <taxon>Methanobacteriota</taxon>
        <taxon>Archaeoglobi</taxon>
        <taxon>Archaeoglobales</taxon>
        <taxon>Archaeoglobaceae</taxon>
        <taxon>Archaeoglobus</taxon>
    </lineage>
</organism>
<dbReference type="Proteomes" id="UP000013307">
    <property type="component" value="Chromosome"/>
</dbReference>
<feature type="region of interest" description="Disordered" evidence="2">
    <location>
        <begin position="1"/>
        <end position="23"/>
    </location>
</feature>
<evidence type="ECO:0000256" key="2">
    <source>
        <dbReference type="SAM" id="MobiDB-lite"/>
    </source>
</evidence>
<dbReference type="EMBL" id="CP005290">
    <property type="protein sequence ID" value="AGK60282.1"/>
    <property type="molecule type" value="Genomic_DNA"/>
</dbReference>